<evidence type="ECO:0000256" key="2">
    <source>
        <dbReference type="SAM" id="MobiDB-lite"/>
    </source>
</evidence>
<feature type="domain" description="Zn(2)-C6 fungal-type" evidence="3">
    <location>
        <begin position="312"/>
        <end position="342"/>
    </location>
</feature>
<dbReference type="Gene3D" id="4.10.240.10">
    <property type="entry name" value="Zn(2)-C6 fungal-type DNA-binding domain"/>
    <property type="match status" value="1"/>
</dbReference>
<reference evidence="4" key="1">
    <citation type="submission" date="2023-06" db="EMBL/GenBank/DDBJ databases">
        <authorList>
            <person name="Noh H."/>
        </authorList>
    </citation>
    <scope>NUCLEOTIDE SEQUENCE</scope>
    <source>
        <strain evidence="4">DUCC20226</strain>
    </source>
</reference>
<feature type="compositionally biased region" description="Basic and acidic residues" evidence="2">
    <location>
        <begin position="213"/>
        <end position="225"/>
    </location>
</feature>
<dbReference type="Proteomes" id="UP001265746">
    <property type="component" value="Unassembled WGS sequence"/>
</dbReference>
<dbReference type="PROSITE" id="PS00463">
    <property type="entry name" value="ZN2_CY6_FUNGAL_1"/>
    <property type="match status" value="1"/>
</dbReference>
<dbReference type="Pfam" id="PF00172">
    <property type="entry name" value="Zn_clus"/>
    <property type="match status" value="1"/>
</dbReference>
<feature type="compositionally biased region" description="Low complexity" evidence="2">
    <location>
        <begin position="167"/>
        <end position="187"/>
    </location>
</feature>
<dbReference type="SMART" id="SM00066">
    <property type="entry name" value="GAL4"/>
    <property type="match status" value="1"/>
</dbReference>
<dbReference type="GO" id="GO:0008270">
    <property type="term" value="F:zinc ion binding"/>
    <property type="evidence" value="ECO:0007669"/>
    <property type="project" value="InterPro"/>
</dbReference>
<feature type="region of interest" description="Disordered" evidence="2">
    <location>
        <begin position="116"/>
        <end position="341"/>
    </location>
</feature>
<dbReference type="InterPro" id="IPR001138">
    <property type="entry name" value="Zn2Cys6_DnaBD"/>
</dbReference>
<accession>A0AAD9S5C5</accession>
<comment type="caution">
    <text evidence="4">The sequence shown here is derived from an EMBL/GenBank/DDBJ whole genome shotgun (WGS) entry which is preliminary data.</text>
</comment>
<dbReference type="EMBL" id="JAUJFL010000007">
    <property type="protein sequence ID" value="KAK2599636.1"/>
    <property type="molecule type" value="Genomic_DNA"/>
</dbReference>
<proteinExistence type="predicted"/>
<keyword evidence="5" id="KW-1185">Reference proteome</keyword>
<organism evidence="4 5">
    <name type="scientific">Phomopsis amygdali</name>
    <name type="common">Fusicoccum amygdali</name>
    <dbReference type="NCBI Taxonomy" id="1214568"/>
    <lineage>
        <taxon>Eukaryota</taxon>
        <taxon>Fungi</taxon>
        <taxon>Dikarya</taxon>
        <taxon>Ascomycota</taxon>
        <taxon>Pezizomycotina</taxon>
        <taxon>Sordariomycetes</taxon>
        <taxon>Sordariomycetidae</taxon>
        <taxon>Diaporthales</taxon>
        <taxon>Diaporthaceae</taxon>
        <taxon>Diaporthe</taxon>
    </lineage>
</organism>
<feature type="compositionally biased region" description="Polar residues" evidence="2">
    <location>
        <begin position="376"/>
        <end position="394"/>
    </location>
</feature>
<keyword evidence="1" id="KW-0539">Nucleus</keyword>
<name>A0AAD9S5C5_PHOAM</name>
<evidence type="ECO:0000313" key="4">
    <source>
        <dbReference type="EMBL" id="KAK2599636.1"/>
    </source>
</evidence>
<evidence type="ECO:0000256" key="1">
    <source>
        <dbReference type="ARBA" id="ARBA00023242"/>
    </source>
</evidence>
<dbReference type="AlphaFoldDB" id="A0AAD9S5C5"/>
<feature type="compositionally biased region" description="Polar residues" evidence="2">
    <location>
        <begin position="271"/>
        <end position="309"/>
    </location>
</feature>
<protein>
    <recommendedName>
        <fullName evidence="3">Zn(2)-C6 fungal-type domain-containing protein</fullName>
    </recommendedName>
</protein>
<evidence type="ECO:0000259" key="3">
    <source>
        <dbReference type="PROSITE" id="PS50048"/>
    </source>
</evidence>
<sequence length="508" mass="56493">MGSQSRVASARGFPIRIQVLDPSNELKYPYRQPKTRWEFTLSLLPETKMFEVCLHAAQYMSRNFHTIVNGRELAAQSRDGTILEDRESLSEDVLRGETLFLIERRLLDMDQSARRDFPRSSLDPLHPNWTSQAANHERSKSLFSAESHSQADDESDQVPPPRKLPFASATTASSPRPPSSTALTRPPLGERPDLVNTSARTPFGEQTVDSTPENDREGANSKKQPDAGQSRPQSVLERSASAARNRKVGSVPERNQQSETPAMTRRPRISQGPQRNGNTAPNQGPVSSIISSATKSNPSGSVVHNQEPATSACMRCRKKKRKCDKSKPTCGPCQKDERPCIYPRSQGTAAVRSGADKASPENDLAVTNHSLASKSQASIPATTMGNVPQQNSQAKKTREMGVQTQETEHGKRDVEIKHAGTDPCRPYVDASTETEKCDDIWLPFSQCAKVVYWAGRRYEEKIQKAADILREADPSQEDYRDKVQQAAMHGFVFQQELQQKCEEALREL</sequence>
<feature type="region of interest" description="Disordered" evidence="2">
    <location>
        <begin position="376"/>
        <end position="411"/>
    </location>
</feature>
<dbReference type="GO" id="GO:0000981">
    <property type="term" value="F:DNA-binding transcription factor activity, RNA polymerase II-specific"/>
    <property type="evidence" value="ECO:0007669"/>
    <property type="project" value="InterPro"/>
</dbReference>
<feature type="compositionally biased region" description="Basic residues" evidence="2">
    <location>
        <begin position="315"/>
        <end position="324"/>
    </location>
</feature>
<evidence type="ECO:0000313" key="5">
    <source>
        <dbReference type="Proteomes" id="UP001265746"/>
    </source>
</evidence>
<dbReference type="InterPro" id="IPR036864">
    <property type="entry name" value="Zn2-C6_fun-type_DNA-bd_sf"/>
</dbReference>
<gene>
    <name evidence="4" type="ORF">N8I77_011373</name>
</gene>
<dbReference type="PROSITE" id="PS50048">
    <property type="entry name" value="ZN2_CY6_FUNGAL_2"/>
    <property type="match status" value="1"/>
</dbReference>
<dbReference type="SUPFAM" id="SSF57701">
    <property type="entry name" value="Zn2/Cys6 DNA-binding domain"/>
    <property type="match status" value="1"/>
</dbReference>